<dbReference type="InterPro" id="IPR000330">
    <property type="entry name" value="SNF2_N"/>
</dbReference>
<dbReference type="GO" id="GO:0016787">
    <property type="term" value="F:hydrolase activity"/>
    <property type="evidence" value="ECO:0007669"/>
    <property type="project" value="UniProtKB-KW"/>
</dbReference>
<protein>
    <submittedName>
        <fullName evidence="5">DNA excision repair protein ercc-6-like</fullName>
    </submittedName>
</protein>
<evidence type="ECO:0000259" key="3">
    <source>
        <dbReference type="PROSITE" id="PS51192"/>
    </source>
</evidence>
<dbReference type="InterPro" id="IPR001650">
    <property type="entry name" value="Helicase_C-like"/>
</dbReference>
<feature type="compositionally biased region" description="Polar residues" evidence="2">
    <location>
        <begin position="1029"/>
        <end position="1055"/>
    </location>
</feature>
<feature type="domain" description="Helicase C-terminal" evidence="4">
    <location>
        <begin position="490"/>
        <end position="642"/>
    </location>
</feature>
<name>A0AAV4AS92_9GAST</name>
<dbReference type="InterPro" id="IPR014001">
    <property type="entry name" value="Helicase_ATP-bd"/>
</dbReference>
<evidence type="ECO:0000313" key="6">
    <source>
        <dbReference type="Proteomes" id="UP000735302"/>
    </source>
</evidence>
<feature type="domain" description="Helicase ATP-binding" evidence="3">
    <location>
        <begin position="143"/>
        <end position="310"/>
    </location>
</feature>
<feature type="compositionally biased region" description="Polar residues" evidence="2">
    <location>
        <begin position="1072"/>
        <end position="1095"/>
    </location>
</feature>
<dbReference type="SMART" id="SM00487">
    <property type="entry name" value="DEXDc"/>
    <property type="match status" value="1"/>
</dbReference>
<dbReference type="InterPro" id="IPR050496">
    <property type="entry name" value="SNF2_RAD54_helicase_repair"/>
</dbReference>
<dbReference type="EMBL" id="BLXT01004129">
    <property type="protein sequence ID" value="GFO09812.1"/>
    <property type="molecule type" value="Genomic_DNA"/>
</dbReference>
<proteinExistence type="predicted"/>
<comment type="caution">
    <text evidence="5">The sequence shown here is derived from an EMBL/GenBank/DDBJ whole genome shotgun (WGS) entry which is preliminary data.</text>
</comment>
<dbReference type="GO" id="GO:0015616">
    <property type="term" value="F:DNA translocase activity"/>
    <property type="evidence" value="ECO:0007669"/>
    <property type="project" value="TreeGrafter"/>
</dbReference>
<dbReference type="PANTHER" id="PTHR45629">
    <property type="entry name" value="SNF2/RAD54 FAMILY MEMBER"/>
    <property type="match status" value="1"/>
</dbReference>
<gene>
    <name evidence="5" type="ORF">PoB_003631700</name>
</gene>
<feature type="compositionally biased region" description="Basic and acidic residues" evidence="2">
    <location>
        <begin position="1261"/>
        <end position="1277"/>
    </location>
</feature>
<dbReference type="SMART" id="SM00490">
    <property type="entry name" value="HELICc"/>
    <property type="match status" value="1"/>
</dbReference>
<reference evidence="5 6" key="1">
    <citation type="journal article" date="2021" name="Elife">
        <title>Chloroplast acquisition without the gene transfer in kleptoplastic sea slugs, Plakobranchus ocellatus.</title>
        <authorList>
            <person name="Maeda T."/>
            <person name="Takahashi S."/>
            <person name="Yoshida T."/>
            <person name="Shimamura S."/>
            <person name="Takaki Y."/>
            <person name="Nagai Y."/>
            <person name="Toyoda A."/>
            <person name="Suzuki Y."/>
            <person name="Arimoto A."/>
            <person name="Ishii H."/>
            <person name="Satoh N."/>
            <person name="Nishiyama T."/>
            <person name="Hasebe M."/>
            <person name="Maruyama T."/>
            <person name="Minagawa J."/>
            <person name="Obokata J."/>
            <person name="Shigenobu S."/>
        </authorList>
    </citation>
    <scope>NUCLEOTIDE SEQUENCE [LARGE SCALE GENOMIC DNA]</scope>
</reference>
<feature type="region of interest" description="Disordered" evidence="2">
    <location>
        <begin position="1"/>
        <end position="44"/>
    </location>
</feature>
<feature type="compositionally biased region" description="Basic and acidic residues" evidence="2">
    <location>
        <begin position="1"/>
        <end position="28"/>
    </location>
</feature>
<feature type="compositionally biased region" description="Polar residues" evidence="2">
    <location>
        <begin position="980"/>
        <end position="1012"/>
    </location>
</feature>
<feature type="region of interest" description="Disordered" evidence="2">
    <location>
        <begin position="800"/>
        <end position="882"/>
    </location>
</feature>
<feature type="compositionally biased region" description="Acidic residues" evidence="2">
    <location>
        <begin position="1291"/>
        <end position="1302"/>
    </location>
</feature>
<dbReference type="Proteomes" id="UP000735302">
    <property type="component" value="Unassembled WGS sequence"/>
</dbReference>
<dbReference type="CDD" id="cd18001">
    <property type="entry name" value="DEXHc_ERCC6L"/>
    <property type="match status" value="1"/>
</dbReference>
<evidence type="ECO:0000256" key="1">
    <source>
        <dbReference type="ARBA" id="ARBA00022801"/>
    </source>
</evidence>
<keyword evidence="6" id="KW-1185">Reference proteome</keyword>
<dbReference type="InterPro" id="IPR027417">
    <property type="entry name" value="P-loop_NTPase"/>
</dbReference>
<evidence type="ECO:0000259" key="4">
    <source>
        <dbReference type="PROSITE" id="PS51194"/>
    </source>
</evidence>
<dbReference type="Gene3D" id="3.40.50.10810">
    <property type="entry name" value="Tandem AAA-ATPase domain"/>
    <property type="match status" value="1"/>
</dbReference>
<dbReference type="InterPro" id="IPR038718">
    <property type="entry name" value="SNF2-like_sf"/>
</dbReference>
<feature type="compositionally biased region" description="Acidic residues" evidence="2">
    <location>
        <begin position="1196"/>
        <end position="1205"/>
    </location>
</feature>
<dbReference type="PANTHER" id="PTHR45629:SF7">
    <property type="entry name" value="DNA EXCISION REPAIR PROTEIN ERCC-6-RELATED"/>
    <property type="match status" value="1"/>
</dbReference>
<dbReference type="InterPro" id="IPR049730">
    <property type="entry name" value="SNF2/RAD54-like_C"/>
</dbReference>
<keyword evidence="1" id="KW-0378">Hydrolase</keyword>
<feature type="region of interest" description="Disordered" evidence="2">
    <location>
        <begin position="1070"/>
        <end position="1304"/>
    </location>
</feature>
<dbReference type="PROSITE" id="PS51194">
    <property type="entry name" value="HELICASE_CTER"/>
    <property type="match status" value="1"/>
</dbReference>
<dbReference type="SUPFAM" id="SSF52540">
    <property type="entry name" value="P-loop containing nucleoside triphosphate hydrolases"/>
    <property type="match status" value="2"/>
</dbReference>
<dbReference type="CDD" id="cd18793">
    <property type="entry name" value="SF2_C_SNF"/>
    <property type="match status" value="1"/>
</dbReference>
<feature type="compositionally biased region" description="Acidic residues" evidence="2">
    <location>
        <begin position="1212"/>
        <end position="1222"/>
    </location>
</feature>
<feature type="compositionally biased region" description="Low complexity" evidence="2">
    <location>
        <begin position="934"/>
        <end position="948"/>
    </location>
</feature>
<dbReference type="Pfam" id="PF00271">
    <property type="entry name" value="Helicase_C"/>
    <property type="match status" value="1"/>
</dbReference>
<dbReference type="Pfam" id="PF00176">
    <property type="entry name" value="SNF2-rel_dom"/>
    <property type="match status" value="1"/>
</dbReference>
<evidence type="ECO:0000313" key="5">
    <source>
        <dbReference type="EMBL" id="GFO09812.1"/>
    </source>
</evidence>
<dbReference type="FunFam" id="3.40.50.10810:FF:000042">
    <property type="entry name" value="SNF2 family helicase-like protein"/>
    <property type="match status" value="1"/>
</dbReference>
<dbReference type="PROSITE" id="PS51192">
    <property type="entry name" value="HELICASE_ATP_BIND_1"/>
    <property type="match status" value="1"/>
</dbReference>
<organism evidence="5 6">
    <name type="scientific">Plakobranchus ocellatus</name>
    <dbReference type="NCBI Taxonomy" id="259542"/>
    <lineage>
        <taxon>Eukaryota</taxon>
        <taxon>Metazoa</taxon>
        <taxon>Spiralia</taxon>
        <taxon>Lophotrochozoa</taxon>
        <taxon>Mollusca</taxon>
        <taxon>Gastropoda</taxon>
        <taxon>Heterobranchia</taxon>
        <taxon>Euthyneura</taxon>
        <taxon>Panpulmonata</taxon>
        <taxon>Sacoglossa</taxon>
        <taxon>Placobranchoidea</taxon>
        <taxon>Plakobranchidae</taxon>
        <taxon>Plakobranchus</taxon>
    </lineage>
</organism>
<sequence length="1356" mass="150544">MDLEEKLATISIKEEKDVADESSKEPKPQAKGSSESETEADSEARKIFMKYVTEGRRLVEEGDIARAIKLNEKALAIRYSEKLQKRIEKMKAFLAAQEEDEGENGDDDEEDGGMKSLGQGFMLHHKLYGKLYQHQKEGVLWMWSLYVLGKGGILADDMGLGKTIQVIAFLAGMFDMGKIKSVMIVVPLSVIPNWLNEFNKWTPGINVMQFHGSSKKERDRALHRVRSRGGVLMTTYGLVVTTHETLSKRHGQEFVWDYVILDEGHKIKNPTKTSKSIHHVPARMRMILTGTPVQNNLKELWSLFDYVHQGSLLGTMRTFKMEFETPIIRARERDATAVAKRLGQEMAETLKGIIKPYFLRRTKAEVTATNASDKDSDCMKMPSMMRKNDLVIWLHLTEAQQKIYKDFINLDSVKQLLMTKKSPLVALTVLKKICDHPRLLSKRACMQLGLDGDDFDDADLEHPEAYESAVLQINNIPDEVLVAEAGKMQILVQLLDTFKAEGRKTLVFSQSRRMLDIIQKVITNRGHKVSRLDGTVTQLMERDEIVKRFQKDPSYTVFLLTVQVGGVGLTITSADRVIIYDPNWNPATDAQAVDRAYRIGQQKNVVVYRLITCGTVEEKIYRRQVFKDSITRQTTGASKNPYRYFTSVELRELFALDDPMTSTTQRQLQEMHAGQRKTDTALDEHIAYLHSLDIFGISDHDLMFHQTQETNEEEENEFIGEEEIQRDQQFIQHKIRMAQTLIAEESQNPFAAYEERTKGGMRYPPTARPVSGAVDVRPSPLFSLVPPAPIDEVLISDEEEDANKSLSGSSNDREENSFVDLTEDESKDASKSIQKYSVLSPPKKIPKTAISSPAKNSPGVEKPRRALQPLSTEEVKMRSPTVLSSSRKGTIVTEELLISPDVASPVIGLEKVDIRRRMMEEEAQRKAGVGGGSSAPSSPRRTPMSPKSAAGAGVGSPLRGGQRTPSKLASSPARALLQGGSPSWNLKSPGGQSHQIVQPVGTLSTPTASKAGNSAEVLETDSPADLFKSPSSRTGCDSKNNSLSATSPALTPSLNLSDARRKLSFVVAESPISPSASQSGVQSRELTPQKLSQTLCIGDGGEDKSRLRGSVAQIMSARGDSGHLGMSGAASPTNYLSPKPRVKEAKNKRRSVCLQQLPPRPVGEESSEDSDLSPDNGNTGQTSSDEDENKENASVEAEEEKEEEDKALSSGDGEEETDEENKENEGMNVGRGLGGRNRIVSESESSEGSCFEVPLSEDEDGQGHDDSDAENEGKLGTDEQGVVSHDRGDKEEEDEEMTEEENQQFQELISAARQQYKQKHYEDSLLYVNEALKICRDPGLEEMAEKIRFRIANQNA</sequence>
<feature type="region of interest" description="Disordered" evidence="2">
    <location>
        <begin position="918"/>
        <end position="1055"/>
    </location>
</feature>
<evidence type="ECO:0000256" key="2">
    <source>
        <dbReference type="SAM" id="MobiDB-lite"/>
    </source>
</evidence>
<accession>A0AAV4AS92</accession>
<dbReference type="Gene3D" id="3.40.50.300">
    <property type="entry name" value="P-loop containing nucleotide triphosphate hydrolases"/>
    <property type="match status" value="1"/>
</dbReference>
<dbReference type="GO" id="GO:0005524">
    <property type="term" value="F:ATP binding"/>
    <property type="evidence" value="ECO:0007669"/>
    <property type="project" value="InterPro"/>
</dbReference>